<dbReference type="Proteomes" id="UP000684084">
    <property type="component" value="Unassembled WGS sequence"/>
</dbReference>
<keyword evidence="1" id="KW-0732">Signal</keyword>
<reference evidence="2" key="5">
    <citation type="submission" date="2020-05" db="EMBL/GenBank/DDBJ databases">
        <authorList>
            <person name="Rincon C."/>
            <person name="Sanders R I."/>
            <person name="Robbins C."/>
            <person name="Chaturvedi A."/>
        </authorList>
    </citation>
    <scope>NUCLEOTIDE SEQUENCE</scope>
    <source>
        <strain evidence="2">CHB12</strain>
    </source>
</reference>
<organism evidence="3 7">
    <name type="scientific">Rhizophagus irregularis</name>
    <dbReference type="NCBI Taxonomy" id="588596"/>
    <lineage>
        <taxon>Eukaryota</taxon>
        <taxon>Fungi</taxon>
        <taxon>Fungi incertae sedis</taxon>
        <taxon>Mucoromycota</taxon>
        <taxon>Glomeromycotina</taxon>
        <taxon>Glomeromycetes</taxon>
        <taxon>Glomerales</taxon>
        <taxon>Glomeraceae</taxon>
        <taxon>Rhizophagus</taxon>
    </lineage>
</organism>
<dbReference type="EMBL" id="LLXL01002097">
    <property type="protein sequence ID" value="PKK61842.1"/>
    <property type="molecule type" value="Genomic_DNA"/>
</dbReference>
<evidence type="ECO:0000313" key="4">
    <source>
        <dbReference type="EMBL" id="PKC63676.1"/>
    </source>
</evidence>
<dbReference type="Proteomes" id="UP000232722">
    <property type="component" value="Unassembled WGS sequence"/>
</dbReference>
<comment type="caution">
    <text evidence="3">The sequence shown here is derived from an EMBL/GenBank/DDBJ whole genome shotgun (WGS) entry which is preliminary data.</text>
</comment>
<feature type="signal peptide" evidence="1">
    <location>
        <begin position="1"/>
        <end position="16"/>
    </location>
</feature>
<reference evidence="4 6" key="4">
    <citation type="submission" date="2017-10" db="EMBL/GenBank/DDBJ databases">
        <title>Genome analyses suggest a sexual origin of heterokaryosis in a supposedly ancient asexual fungus.</title>
        <authorList>
            <person name="Corradi N."/>
            <person name="Sedzielewska K."/>
            <person name="Noel J."/>
            <person name="Charron P."/>
            <person name="Farinelli L."/>
            <person name="Marton T."/>
            <person name="Kruger M."/>
            <person name="Pelin A."/>
            <person name="Brachmann A."/>
            <person name="Corradi N."/>
        </authorList>
    </citation>
    <scope>NUCLEOTIDE SEQUENCE [LARGE SCALE GENOMIC DNA]</scope>
    <source>
        <strain evidence="4 6">A1</strain>
    </source>
</reference>
<feature type="chain" id="PRO_5014128099" evidence="1">
    <location>
        <begin position="17"/>
        <end position="71"/>
    </location>
</feature>
<sequence>MKYFFLLVVLICIVHGLTVHASPLAEPDRLMKRCKTDGDCPSGKCTKDGTCDSVSINCCWMPPIYCCGPGR</sequence>
<reference evidence="3 7" key="2">
    <citation type="submission" date="2017-09" db="EMBL/GenBank/DDBJ databases">
        <title>Extensive intraspecific genome diversity in a model arbuscular mycorrhizal fungus.</title>
        <authorList>
            <person name="Chen E.C."/>
            <person name="Morin E."/>
            <person name="Beaudet D."/>
            <person name="Noel J."/>
            <person name="Ndikumana S."/>
            <person name="Charron P."/>
            <person name="St-Onge C."/>
            <person name="Giorgi J."/>
            <person name="Grigoriev I.V."/>
            <person name="Roux C."/>
            <person name="Martin F.M."/>
            <person name="Corradi N."/>
        </authorList>
    </citation>
    <scope>NUCLEOTIDE SEQUENCE [LARGE SCALE GENOMIC DNA]</scope>
    <source>
        <strain evidence="3 7">A5</strain>
    </source>
</reference>
<dbReference type="AlphaFoldDB" id="A0A2I1EPM4"/>
<reference evidence="7 8" key="1">
    <citation type="submission" date="2016-04" db="EMBL/GenBank/DDBJ databases">
        <title>Genome analyses suggest a sexual origin of heterokaryosis in a supposedly ancient asexual fungus.</title>
        <authorList>
            <person name="Ropars J."/>
            <person name="Sedzielewska K."/>
            <person name="Noel J."/>
            <person name="Charron P."/>
            <person name="Farinelli L."/>
            <person name="Marton T."/>
            <person name="Kruger M."/>
            <person name="Pelin A."/>
            <person name="Brachmann A."/>
            <person name="Corradi N."/>
        </authorList>
    </citation>
    <scope>NUCLEOTIDE SEQUENCE [LARGE SCALE GENOMIC DNA]</scope>
    <source>
        <strain evidence="3 7">A5</strain>
        <strain evidence="5 8">C2</strain>
    </source>
</reference>
<dbReference type="EMBL" id="CAGKOT010000041">
    <property type="protein sequence ID" value="CAB5379800.1"/>
    <property type="molecule type" value="Genomic_DNA"/>
</dbReference>
<evidence type="ECO:0000313" key="2">
    <source>
        <dbReference type="EMBL" id="CAB5379800.1"/>
    </source>
</evidence>
<dbReference type="Proteomes" id="UP000233469">
    <property type="component" value="Unassembled WGS sequence"/>
</dbReference>
<reference evidence="6 8" key="3">
    <citation type="submission" date="2017-10" db="EMBL/GenBank/DDBJ databases">
        <title>Extensive intraspecific genome diversity in a model arbuscular mycorrhizal fungus.</title>
        <authorList>
            <person name="Chen E.C.H."/>
            <person name="Morin E."/>
            <person name="Baudet D."/>
            <person name="Noel J."/>
            <person name="Ndikumana S."/>
            <person name="Charron P."/>
            <person name="St-Onge C."/>
            <person name="Giorgi J."/>
            <person name="Grigoriev I.V."/>
            <person name="Roux C."/>
            <person name="Martin F.M."/>
            <person name="Corradi N."/>
        </authorList>
    </citation>
    <scope>NUCLEOTIDE SEQUENCE [LARGE SCALE GENOMIC DNA]</scope>
    <source>
        <strain evidence="4 6">A1</strain>
        <strain evidence="5 8">C2</strain>
    </source>
</reference>
<evidence type="ECO:0000313" key="5">
    <source>
        <dbReference type="EMBL" id="PKK61842.1"/>
    </source>
</evidence>
<dbReference type="OrthoDB" id="2303017at2759"/>
<evidence type="ECO:0000256" key="1">
    <source>
        <dbReference type="SAM" id="SignalP"/>
    </source>
</evidence>
<dbReference type="EMBL" id="LLXJ01003604">
    <property type="protein sequence ID" value="PKB96835.1"/>
    <property type="molecule type" value="Genomic_DNA"/>
</dbReference>
<evidence type="ECO:0000313" key="7">
    <source>
        <dbReference type="Proteomes" id="UP000232722"/>
    </source>
</evidence>
<dbReference type="Proteomes" id="UP000232688">
    <property type="component" value="Unassembled WGS sequence"/>
</dbReference>
<dbReference type="VEuPathDB" id="FungiDB:FUN_002433"/>
<evidence type="ECO:0000313" key="3">
    <source>
        <dbReference type="EMBL" id="PKB96835.1"/>
    </source>
</evidence>
<gene>
    <name evidence="2" type="ORF">CHRIB12_LOCUS16795</name>
    <name evidence="4" type="ORF">RhiirA1_537608</name>
    <name evidence="3" type="ORF">RhiirA5_506825</name>
    <name evidence="5" type="ORF">RhiirC2_856030</name>
</gene>
<evidence type="ECO:0000313" key="6">
    <source>
        <dbReference type="Proteomes" id="UP000232688"/>
    </source>
</evidence>
<evidence type="ECO:0000313" key="8">
    <source>
        <dbReference type="Proteomes" id="UP000233469"/>
    </source>
</evidence>
<proteinExistence type="predicted"/>
<dbReference type="EMBL" id="LLXH01000714">
    <property type="protein sequence ID" value="PKC63676.1"/>
    <property type="molecule type" value="Genomic_DNA"/>
</dbReference>
<name>A0A2I1EPM4_9GLOM</name>
<accession>A0A2I1EPM4</accession>
<protein>
    <submittedName>
        <fullName evidence="3">Uncharacterized protein</fullName>
    </submittedName>
</protein>
<dbReference type="VEuPathDB" id="FungiDB:RhiirA1_537608"/>